<dbReference type="Proteomes" id="UP000235388">
    <property type="component" value="Unassembled WGS sequence"/>
</dbReference>
<feature type="compositionally biased region" description="Low complexity" evidence="1">
    <location>
        <begin position="10"/>
        <end position="25"/>
    </location>
</feature>
<feature type="region of interest" description="Disordered" evidence="1">
    <location>
        <begin position="1"/>
        <end position="42"/>
    </location>
</feature>
<sequence length="164" mass="17826">MSANDYYNKGPQQPQYGQPQQQGGYYPPPGGPPQGYAPQQQQPYAAYPQQPVYVQQPPQKKGGGGGTGCLACLAGACLWSRYAPRRLDDSPGYIHISLLPFELPSLSLHLFYSRLLELSPCDASKPPTRVSCIEAMLSTTTTFPVGAHLITTCCRDDVLEAFST</sequence>
<evidence type="ECO:0000313" key="3">
    <source>
        <dbReference type="EMBL" id="PLW53943.1"/>
    </source>
</evidence>
<organism evidence="2 4">
    <name type="scientific">Puccinia coronata f. sp. avenae</name>
    <dbReference type="NCBI Taxonomy" id="200324"/>
    <lineage>
        <taxon>Eukaryota</taxon>
        <taxon>Fungi</taxon>
        <taxon>Dikarya</taxon>
        <taxon>Basidiomycota</taxon>
        <taxon>Pucciniomycotina</taxon>
        <taxon>Pucciniomycetes</taxon>
        <taxon>Pucciniales</taxon>
        <taxon>Pucciniaceae</taxon>
        <taxon>Puccinia</taxon>
    </lineage>
</organism>
<keyword evidence="4" id="KW-1185">Reference proteome</keyword>
<name>A0A2N5RV65_9BASI</name>
<reference evidence="2 4" key="1">
    <citation type="submission" date="2017-11" db="EMBL/GenBank/DDBJ databases">
        <title>De novo assembly and phasing of dikaryotic genomes from two isolates of Puccinia coronata f. sp. avenae, the causal agent of oat crown rust.</title>
        <authorList>
            <person name="Miller M.E."/>
            <person name="Zhang Y."/>
            <person name="Omidvar V."/>
            <person name="Sperschneider J."/>
            <person name="Schwessinger B."/>
            <person name="Raley C."/>
            <person name="Palmer J.M."/>
            <person name="Garnica D."/>
            <person name="Upadhyaya N."/>
            <person name="Rathjen J."/>
            <person name="Taylor J.M."/>
            <person name="Park R.F."/>
            <person name="Dodds P.N."/>
            <person name="Hirsch C.D."/>
            <person name="Kianian S.F."/>
            <person name="Figueroa M."/>
        </authorList>
    </citation>
    <scope>NUCLEOTIDE SEQUENCE [LARGE SCALE GENOMIC DNA]</scope>
    <source>
        <strain evidence="2">12NC29</strain>
    </source>
</reference>
<dbReference type="AlphaFoldDB" id="A0A2N5RV65"/>
<dbReference type="EMBL" id="PGCJ01000054">
    <property type="protein sequence ID" value="PLW53943.1"/>
    <property type="molecule type" value="Genomic_DNA"/>
</dbReference>
<dbReference type="EMBL" id="PGCJ01001552">
    <property type="protein sequence ID" value="PLW04822.1"/>
    <property type="molecule type" value="Genomic_DNA"/>
</dbReference>
<evidence type="ECO:0008006" key="5">
    <source>
        <dbReference type="Google" id="ProtNLM"/>
    </source>
</evidence>
<comment type="caution">
    <text evidence="2">The sequence shown here is derived from an EMBL/GenBank/DDBJ whole genome shotgun (WGS) entry which is preliminary data.</text>
</comment>
<proteinExistence type="predicted"/>
<gene>
    <name evidence="3" type="ORF">PCANC_03759</name>
    <name evidence="2" type="ORF">PCANC_27028</name>
</gene>
<dbReference type="GO" id="GO:0016020">
    <property type="term" value="C:membrane"/>
    <property type="evidence" value="ECO:0007669"/>
    <property type="project" value="UniProtKB-SubCell"/>
</dbReference>
<evidence type="ECO:0000313" key="2">
    <source>
        <dbReference type="EMBL" id="PLW04822.1"/>
    </source>
</evidence>
<evidence type="ECO:0000256" key="1">
    <source>
        <dbReference type="SAM" id="MobiDB-lite"/>
    </source>
</evidence>
<accession>A0A2N5RV65</accession>
<protein>
    <recommendedName>
        <fullName evidence="5">Cysteine-rich transmembrane CYSTM domain-containing protein</fullName>
    </recommendedName>
</protein>
<evidence type="ECO:0000313" key="4">
    <source>
        <dbReference type="Proteomes" id="UP000235388"/>
    </source>
</evidence>
<dbReference type="STRING" id="200324.A0A2N5RV65"/>